<dbReference type="EMBL" id="KN832970">
    <property type="protein sequence ID" value="KIM92427.1"/>
    <property type="molecule type" value="Genomic_DNA"/>
</dbReference>
<reference evidence="2" key="2">
    <citation type="submission" date="2015-01" db="EMBL/GenBank/DDBJ databases">
        <title>Evolutionary Origins and Diversification of the Mycorrhizal Mutualists.</title>
        <authorList>
            <consortium name="DOE Joint Genome Institute"/>
            <consortium name="Mycorrhizal Genomics Consortium"/>
            <person name="Kohler A."/>
            <person name="Kuo A."/>
            <person name="Nagy L.G."/>
            <person name="Floudas D."/>
            <person name="Copeland A."/>
            <person name="Barry K.W."/>
            <person name="Cichocki N."/>
            <person name="Veneault-Fourrey C."/>
            <person name="LaButti K."/>
            <person name="Lindquist E.A."/>
            <person name="Lipzen A."/>
            <person name="Lundell T."/>
            <person name="Morin E."/>
            <person name="Murat C."/>
            <person name="Riley R."/>
            <person name="Ohm R."/>
            <person name="Sun H."/>
            <person name="Tunlid A."/>
            <person name="Henrissat B."/>
            <person name="Grigoriev I.V."/>
            <person name="Hibbett D.S."/>
            <person name="Martin F."/>
        </authorList>
    </citation>
    <scope>NUCLEOTIDE SEQUENCE [LARGE SCALE GENOMIC DNA]</scope>
    <source>
        <strain evidence="2">F 1598</strain>
    </source>
</reference>
<dbReference type="SUPFAM" id="SSF144232">
    <property type="entry name" value="HIT/MYND zinc finger-like"/>
    <property type="match status" value="1"/>
</dbReference>
<dbReference type="Gene3D" id="6.10.140.2220">
    <property type="match status" value="1"/>
</dbReference>
<evidence type="ECO:0000313" key="2">
    <source>
        <dbReference type="Proteomes" id="UP000054166"/>
    </source>
</evidence>
<dbReference type="HOGENOM" id="CLU_918241_0_0_1"/>
<dbReference type="Proteomes" id="UP000054166">
    <property type="component" value="Unassembled WGS sequence"/>
</dbReference>
<name>A0A0C3CRW6_PILCF</name>
<organism evidence="1 2">
    <name type="scientific">Piloderma croceum (strain F 1598)</name>
    <dbReference type="NCBI Taxonomy" id="765440"/>
    <lineage>
        <taxon>Eukaryota</taxon>
        <taxon>Fungi</taxon>
        <taxon>Dikarya</taxon>
        <taxon>Basidiomycota</taxon>
        <taxon>Agaricomycotina</taxon>
        <taxon>Agaricomycetes</taxon>
        <taxon>Agaricomycetidae</taxon>
        <taxon>Atheliales</taxon>
        <taxon>Atheliaceae</taxon>
        <taxon>Piloderma</taxon>
    </lineage>
</organism>
<evidence type="ECO:0000313" key="1">
    <source>
        <dbReference type="EMBL" id="KIM92427.1"/>
    </source>
</evidence>
<sequence>MSAPRRDILNVDIDELMSSSAAGIASIQGNLNNRRALTQEAKVCCSQCSKQESTSPLQSCSRCRCVTLIYDLSVMLQVSISSDSISLIRRSVRYCSRECQVLHFKSTHKNDCASFRDPPLCRAFNHSIILPGSQYPEMPIFGQGHSNSMGAWVSSAGSIDCRLATIPGGIESYSLSSDSDAIPSFEHLMNMIPGQKNGKYLSLTVLVQNRMKKPTPMVVVGKAIMAVGTVAGSSIIRQGKEKWEPTLELDLPNLGRVVGIPSIWVKLTHLSGKEVSVLSYFAILSRKEARPHRGLCHIHRRIPMWRSQHHS</sequence>
<dbReference type="InParanoid" id="A0A0C3CRW6"/>
<dbReference type="OrthoDB" id="194358at2759"/>
<keyword evidence="2" id="KW-1185">Reference proteome</keyword>
<accession>A0A0C3CRW6</accession>
<proteinExistence type="predicted"/>
<dbReference type="STRING" id="765440.A0A0C3CRW6"/>
<dbReference type="AlphaFoldDB" id="A0A0C3CRW6"/>
<reference evidence="1 2" key="1">
    <citation type="submission" date="2014-04" db="EMBL/GenBank/DDBJ databases">
        <authorList>
            <consortium name="DOE Joint Genome Institute"/>
            <person name="Kuo A."/>
            <person name="Tarkka M."/>
            <person name="Buscot F."/>
            <person name="Kohler A."/>
            <person name="Nagy L.G."/>
            <person name="Floudas D."/>
            <person name="Copeland A."/>
            <person name="Barry K.W."/>
            <person name="Cichocki N."/>
            <person name="Veneault-Fourrey C."/>
            <person name="LaButti K."/>
            <person name="Lindquist E.A."/>
            <person name="Lipzen A."/>
            <person name="Lundell T."/>
            <person name="Morin E."/>
            <person name="Murat C."/>
            <person name="Sun H."/>
            <person name="Tunlid A."/>
            <person name="Henrissat B."/>
            <person name="Grigoriev I.V."/>
            <person name="Hibbett D.S."/>
            <person name="Martin F."/>
            <person name="Nordberg H.P."/>
            <person name="Cantor M.N."/>
            <person name="Hua S.X."/>
        </authorList>
    </citation>
    <scope>NUCLEOTIDE SEQUENCE [LARGE SCALE GENOMIC DNA]</scope>
    <source>
        <strain evidence="1 2">F 1598</strain>
    </source>
</reference>
<protein>
    <submittedName>
        <fullName evidence="1">Uncharacterized protein</fullName>
    </submittedName>
</protein>
<gene>
    <name evidence="1" type="ORF">PILCRDRAFT_122702</name>
</gene>